<proteinExistence type="inferred from homology"/>
<keyword evidence="3" id="KW-0813">Transport</keyword>
<dbReference type="RefSeq" id="WP_345588565.1">
    <property type="nucleotide sequence ID" value="NZ_BAABJG010000015.1"/>
</dbReference>
<dbReference type="InterPro" id="IPR039424">
    <property type="entry name" value="SBP_5"/>
</dbReference>
<feature type="domain" description="Solute-binding protein family 5" evidence="5">
    <location>
        <begin position="21"/>
        <end position="93"/>
    </location>
</feature>
<name>A0ABW3UPT0_9BACL</name>
<dbReference type="InterPro" id="IPR000914">
    <property type="entry name" value="SBP_5_dom"/>
</dbReference>
<evidence type="ECO:0000256" key="4">
    <source>
        <dbReference type="ARBA" id="ARBA00022729"/>
    </source>
</evidence>
<dbReference type="Proteomes" id="UP001597180">
    <property type="component" value="Unassembled WGS sequence"/>
</dbReference>
<gene>
    <name evidence="6" type="ORF">ACFQ4B_21890</name>
</gene>
<comment type="similarity">
    <text evidence="2">Belongs to the bacterial solute-binding protein 5 family.</text>
</comment>
<keyword evidence="4" id="KW-0732">Signal</keyword>
<comment type="caution">
    <text evidence="6">The sequence shown here is derived from an EMBL/GenBank/DDBJ whole genome shotgun (WGS) entry which is preliminary data.</text>
</comment>
<comment type="subcellular location">
    <subcellularLocation>
        <location evidence="1">Cell envelope</location>
    </subcellularLocation>
</comment>
<dbReference type="PANTHER" id="PTHR30290:SF10">
    <property type="entry name" value="PERIPLASMIC OLIGOPEPTIDE-BINDING PROTEIN-RELATED"/>
    <property type="match status" value="1"/>
</dbReference>
<evidence type="ECO:0000256" key="2">
    <source>
        <dbReference type="ARBA" id="ARBA00005695"/>
    </source>
</evidence>
<protein>
    <submittedName>
        <fullName evidence="6">ABC transporter substrate-binding protein</fullName>
    </submittedName>
</protein>
<evidence type="ECO:0000256" key="3">
    <source>
        <dbReference type="ARBA" id="ARBA00022448"/>
    </source>
</evidence>
<dbReference type="SUPFAM" id="SSF53850">
    <property type="entry name" value="Periplasmic binding protein-like II"/>
    <property type="match status" value="1"/>
</dbReference>
<organism evidence="6 7">
    <name type="scientific">Paenibacillus vulneris</name>
    <dbReference type="NCBI Taxonomy" id="1133364"/>
    <lineage>
        <taxon>Bacteria</taxon>
        <taxon>Bacillati</taxon>
        <taxon>Bacillota</taxon>
        <taxon>Bacilli</taxon>
        <taxon>Bacillales</taxon>
        <taxon>Paenibacillaceae</taxon>
        <taxon>Paenibacillus</taxon>
    </lineage>
</organism>
<evidence type="ECO:0000313" key="6">
    <source>
        <dbReference type="EMBL" id="MFD1222770.1"/>
    </source>
</evidence>
<sequence length="173" mass="20148">MNTPLYHNRNRSGSNIGVKLTSDDTNLAILTTKFIQIQWKQNLGIDIEVEPLPFAQRVKNMQENNFEAMIALWGADYNDPMTFLDMWVSDNESFNYMQYNSKAYDDLVKAADKEVDLAKRSELLVDAEKQLMADMPMAPLYYRTRTFVKRTSIHGLIMPSMSKEWELKWVSIH</sequence>
<dbReference type="PANTHER" id="PTHR30290">
    <property type="entry name" value="PERIPLASMIC BINDING COMPONENT OF ABC TRANSPORTER"/>
    <property type="match status" value="1"/>
</dbReference>
<accession>A0ABW3UPT0</accession>
<dbReference type="Gene3D" id="3.40.190.10">
    <property type="entry name" value="Periplasmic binding protein-like II"/>
    <property type="match status" value="1"/>
</dbReference>
<evidence type="ECO:0000259" key="5">
    <source>
        <dbReference type="Pfam" id="PF00496"/>
    </source>
</evidence>
<dbReference type="EMBL" id="JBHTLU010000031">
    <property type="protein sequence ID" value="MFD1222770.1"/>
    <property type="molecule type" value="Genomic_DNA"/>
</dbReference>
<keyword evidence="7" id="KW-1185">Reference proteome</keyword>
<dbReference type="Pfam" id="PF00496">
    <property type="entry name" value="SBP_bac_5"/>
    <property type="match status" value="1"/>
</dbReference>
<evidence type="ECO:0000256" key="1">
    <source>
        <dbReference type="ARBA" id="ARBA00004196"/>
    </source>
</evidence>
<evidence type="ECO:0000313" key="7">
    <source>
        <dbReference type="Proteomes" id="UP001597180"/>
    </source>
</evidence>
<reference evidence="7" key="1">
    <citation type="journal article" date="2019" name="Int. J. Syst. Evol. Microbiol.">
        <title>The Global Catalogue of Microorganisms (GCM) 10K type strain sequencing project: providing services to taxonomists for standard genome sequencing and annotation.</title>
        <authorList>
            <consortium name="The Broad Institute Genomics Platform"/>
            <consortium name="The Broad Institute Genome Sequencing Center for Infectious Disease"/>
            <person name="Wu L."/>
            <person name="Ma J."/>
        </authorList>
    </citation>
    <scope>NUCLEOTIDE SEQUENCE [LARGE SCALE GENOMIC DNA]</scope>
    <source>
        <strain evidence="7">CCUG 53270</strain>
    </source>
</reference>
<dbReference type="Gene3D" id="3.10.105.10">
    <property type="entry name" value="Dipeptide-binding Protein, Domain 3"/>
    <property type="match status" value="1"/>
</dbReference>